<gene>
    <name evidence="1" type="ORF">VP01_6299g1</name>
</gene>
<dbReference type="AlphaFoldDB" id="A0A0L6UGB0"/>
<comment type="caution">
    <text evidence="1">The sequence shown here is derived from an EMBL/GenBank/DDBJ whole genome shotgun (WGS) entry which is preliminary data.</text>
</comment>
<proteinExistence type="predicted"/>
<dbReference type="OrthoDB" id="10286863at2759"/>
<organism evidence="1 2">
    <name type="scientific">Puccinia sorghi</name>
    <dbReference type="NCBI Taxonomy" id="27349"/>
    <lineage>
        <taxon>Eukaryota</taxon>
        <taxon>Fungi</taxon>
        <taxon>Dikarya</taxon>
        <taxon>Basidiomycota</taxon>
        <taxon>Pucciniomycotina</taxon>
        <taxon>Pucciniomycetes</taxon>
        <taxon>Pucciniales</taxon>
        <taxon>Pucciniaceae</taxon>
        <taxon>Puccinia</taxon>
    </lineage>
</organism>
<evidence type="ECO:0000313" key="1">
    <source>
        <dbReference type="EMBL" id="KNZ47594.1"/>
    </source>
</evidence>
<evidence type="ECO:0008006" key="3">
    <source>
        <dbReference type="Google" id="ProtNLM"/>
    </source>
</evidence>
<keyword evidence="2" id="KW-1185">Reference proteome</keyword>
<accession>A0A0L6UGB0</accession>
<sequence>MLLLSSRHHDSTPSIKICTEKLNDSNFSAWQYDMRNALGYMNLGQFIKAHPAEMKARPDYDSKLKQVTTFIRLHLGRDDSTQFVDDLDTNDPKSLWDSMMDYYTANSVESSVNVMEKLHDIVFVEGEMQKRINQFCQTFNLMIEVSVVELI</sequence>
<name>A0A0L6UGB0_9BASI</name>
<evidence type="ECO:0000313" key="2">
    <source>
        <dbReference type="Proteomes" id="UP000037035"/>
    </source>
</evidence>
<dbReference type="Proteomes" id="UP000037035">
    <property type="component" value="Unassembled WGS sequence"/>
</dbReference>
<protein>
    <recommendedName>
        <fullName evidence="3">Retrotransposon Copia-like N-terminal domain-containing protein</fullName>
    </recommendedName>
</protein>
<reference evidence="1 2" key="1">
    <citation type="submission" date="2015-08" db="EMBL/GenBank/DDBJ databases">
        <title>Next Generation Sequencing and Analysis of the Genome of Puccinia sorghi L Schw, the Causal Agent of Maize Common Rust.</title>
        <authorList>
            <person name="Rochi L."/>
            <person name="Burguener G."/>
            <person name="Darino M."/>
            <person name="Turjanski A."/>
            <person name="Kreff E."/>
            <person name="Dieguez M.J."/>
            <person name="Sacco F."/>
        </authorList>
    </citation>
    <scope>NUCLEOTIDE SEQUENCE [LARGE SCALE GENOMIC DNA]</scope>
    <source>
        <strain evidence="1 2">RO10H11247</strain>
    </source>
</reference>
<dbReference type="EMBL" id="LAVV01011606">
    <property type="protein sequence ID" value="KNZ47594.1"/>
    <property type="molecule type" value="Genomic_DNA"/>
</dbReference>
<dbReference type="VEuPathDB" id="FungiDB:VP01_6299g1"/>